<keyword evidence="1" id="KW-0732">Signal</keyword>
<dbReference type="Proteomes" id="UP000272729">
    <property type="component" value="Unassembled WGS sequence"/>
</dbReference>
<dbReference type="EMBL" id="RBXR01000001">
    <property type="protein sequence ID" value="RKT69207.1"/>
    <property type="molecule type" value="Genomic_DNA"/>
</dbReference>
<keyword evidence="3" id="KW-0430">Lectin</keyword>
<evidence type="ECO:0000313" key="3">
    <source>
        <dbReference type="EMBL" id="RKT69207.1"/>
    </source>
</evidence>
<feature type="signal peptide" evidence="1">
    <location>
        <begin position="1"/>
        <end position="37"/>
    </location>
</feature>
<dbReference type="SMART" id="SM00458">
    <property type="entry name" value="RICIN"/>
    <property type="match status" value="1"/>
</dbReference>
<evidence type="ECO:0000313" key="4">
    <source>
        <dbReference type="Proteomes" id="UP000272729"/>
    </source>
</evidence>
<gene>
    <name evidence="3" type="ORF">DFJ66_2403</name>
</gene>
<dbReference type="SUPFAM" id="SSF50370">
    <property type="entry name" value="Ricin B-like lectins"/>
    <property type="match status" value="1"/>
</dbReference>
<dbReference type="InterPro" id="IPR035992">
    <property type="entry name" value="Ricin_B-like_lectins"/>
</dbReference>
<feature type="domain" description="Ricin B lectin" evidence="2">
    <location>
        <begin position="41"/>
        <end position="172"/>
    </location>
</feature>
<evidence type="ECO:0000256" key="1">
    <source>
        <dbReference type="SAM" id="SignalP"/>
    </source>
</evidence>
<reference evidence="3 4" key="1">
    <citation type="submission" date="2018-10" db="EMBL/GenBank/DDBJ databases">
        <title>Sequencing the genomes of 1000 actinobacteria strains.</title>
        <authorList>
            <person name="Klenk H.-P."/>
        </authorList>
    </citation>
    <scope>NUCLEOTIDE SEQUENCE [LARGE SCALE GENOMIC DNA]</scope>
    <source>
        <strain evidence="3 4">DSM 43911</strain>
    </source>
</reference>
<organism evidence="3 4">
    <name type="scientific">Saccharothrix variisporea</name>
    <dbReference type="NCBI Taxonomy" id="543527"/>
    <lineage>
        <taxon>Bacteria</taxon>
        <taxon>Bacillati</taxon>
        <taxon>Actinomycetota</taxon>
        <taxon>Actinomycetes</taxon>
        <taxon>Pseudonocardiales</taxon>
        <taxon>Pseudonocardiaceae</taxon>
        <taxon>Saccharothrix</taxon>
    </lineage>
</organism>
<feature type="chain" id="PRO_5038993794" evidence="1">
    <location>
        <begin position="38"/>
        <end position="177"/>
    </location>
</feature>
<dbReference type="GO" id="GO:0030246">
    <property type="term" value="F:carbohydrate binding"/>
    <property type="evidence" value="ECO:0007669"/>
    <property type="project" value="UniProtKB-KW"/>
</dbReference>
<keyword evidence="4" id="KW-1185">Reference proteome</keyword>
<dbReference type="InterPro" id="IPR000772">
    <property type="entry name" value="Ricin_B_lectin"/>
</dbReference>
<dbReference type="Gene3D" id="2.80.10.50">
    <property type="match status" value="1"/>
</dbReference>
<evidence type="ECO:0000259" key="2">
    <source>
        <dbReference type="SMART" id="SM00458"/>
    </source>
</evidence>
<name>A0A495X5Q8_9PSEU</name>
<dbReference type="PROSITE" id="PS50231">
    <property type="entry name" value="RICIN_B_LECTIN"/>
    <property type="match status" value="1"/>
</dbReference>
<proteinExistence type="predicted"/>
<protein>
    <submittedName>
        <fullName evidence="3">Ricin-type beta-trefoil lectin protein</fullName>
    </submittedName>
</protein>
<dbReference type="AlphaFoldDB" id="A0A495X5Q8"/>
<comment type="caution">
    <text evidence="3">The sequence shown here is derived from an EMBL/GenBank/DDBJ whole genome shotgun (WGS) entry which is preliminary data.</text>
</comment>
<accession>A0A495X5Q8</accession>
<dbReference type="Pfam" id="PF00652">
    <property type="entry name" value="Ricin_B_lectin"/>
    <property type="match status" value="1"/>
</dbReference>
<dbReference type="CDD" id="cd00161">
    <property type="entry name" value="beta-trefoil_Ricin-like"/>
    <property type="match status" value="1"/>
</dbReference>
<sequence length="177" mass="19105">MWSARATTTKGSPMRRIPILLLTVLATLGLAPAAAHAEAVTGWVYVVNTATRKCLAIPDGTTAVGTKAVQWTCNGRNEQKWLITGTGRSTLRYGVNSNLCLAIPGGTTEPFVEPIIWTCSTNTDQLWYGFDGQDTLIRNAASGLYLDGVGSGTSMVVQYSFIGDDHQKWYFVQTTAP</sequence>